<evidence type="ECO:0000256" key="4">
    <source>
        <dbReference type="ARBA" id="ARBA00022989"/>
    </source>
</evidence>
<dbReference type="GO" id="GO:0015086">
    <property type="term" value="F:cadmium ion transmembrane transporter activity"/>
    <property type="evidence" value="ECO:0007669"/>
    <property type="project" value="TreeGrafter"/>
</dbReference>
<keyword evidence="2" id="KW-0813">Transport</keyword>
<dbReference type="InterPro" id="IPR001046">
    <property type="entry name" value="NRAMP_fam"/>
</dbReference>
<feature type="transmembrane region" description="Helical" evidence="6">
    <location>
        <begin position="115"/>
        <end position="133"/>
    </location>
</feature>
<dbReference type="Pfam" id="PF01566">
    <property type="entry name" value="Nramp"/>
    <property type="match status" value="1"/>
</dbReference>
<keyword evidence="4 6" id="KW-1133">Transmembrane helix</keyword>
<organism evidence="7 8">
    <name type="scientific">Kitasatospora kifunensis</name>
    <name type="common">Streptomyces kifunensis</name>
    <dbReference type="NCBI Taxonomy" id="58351"/>
    <lineage>
        <taxon>Bacteria</taxon>
        <taxon>Bacillati</taxon>
        <taxon>Actinomycetota</taxon>
        <taxon>Actinomycetes</taxon>
        <taxon>Kitasatosporales</taxon>
        <taxon>Streptomycetaceae</taxon>
        <taxon>Kitasatospora</taxon>
    </lineage>
</organism>
<name>A0A7W7R641_KITKI</name>
<dbReference type="GO" id="GO:0034755">
    <property type="term" value="P:iron ion transmembrane transport"/>
    <property type="evidence" value="ECO:0007669"/>
    <property type="project" value="TreeGrafter"/>
</dbReference>
<evidence type="ECO:0000256" key="6">
    <source>
        <dbReference type="SAM" id="Phobius"/>
    </source>
</evidence>
<dbReference type="AlphaFoldDB" id="A0A7W7R641"/>
<feature type="transmembrane region" description="Helical" evidence="6">
    <location>
        <begin position="36"/>
        <end position="55"/>
    </location>
</feature>
<evidence type="ECO:0000256" key="5">
    <source>
        <dbReference type="ARBA" id="ARBA00023136"/>
    </source>
</evidence>
<dbReference type="PANTHER" id="PTHR11706:SF33">
    <property type="entry name" value="NATURAL RESISTANCE-ASSOCIATED MACROPHAGE PROTEIN 2"/>
    <property type="match status" value="1"/>
</dbReference>
<proteinExistence type="predicted"/>
<dbReference type="Proteomes" id="UP000540506">
    <property type="component" value="Unassembled WGS sequence"/>
</dbReference>
<dbReference type="RefSeq" id="WP_221521624.1">
    <property type="nucleotide sequence ID" value="NZ_JACHJV010000001.1"/>
</dbReference>
<comment type="caution">
    <text evidence="7">The sequence shown here is derived from an EMBL/GenBank/DDBJ whole genome shotgun (WGS) entry which is preliminary data.</text>
</comment>
<evidence type="ECO:0000256" key="3">
    <source>
        <dbReference type="ARBA" id="ARBA00022692"/>
    </source>
</evidence>
<dbReference type="PANTHER" id="PTHR11706">
    <property type="entry name" value="SOLUTE CARRIER PROTEIN FAMILY 11 MEMBER"/>
    <property type="match status" value="1"/>
</dbReference>
<feature type="transmembrane region" description="Helical" evidence="6">
    <location>
        <begin position="385"/>
        <end position="405"/>
    </location>
</feature>
<comment type="subcellular location">
    <subcellularLocation>
        <location evidence="1">Membrane</location>
        <topology evidence="1">Multi-pass membrane protein</topology>
    </subcellularLocation>
</comment>
<evidence type="ECO:0000256" key="2">
    <source>
        <dbReference type="ARBA" id="ARBA00022448"/>
    </source>
</evidence>
<keyword evidence="8" id="KW-1185">Reference proteome</keyword>
<dbReference type="EMBL" id="JACHJV010000001">
    <property type="protein sequence ID" value="MBB4925954.1"/>
    <property type="molecule type" value="Genomic_DNA"/>
</dbReference>
<feature type="transmembrane region" description="Helical" evidence="6">
    <location>
        <begin position="256"/>
        <end position="280"/>
    </location>
</feature>
<evidence type="ECO:0000313" key="7">
    <source>
        <dbReference type="EMBL" id="MBB4925954.1"/>
    </source>
</evidence>
<keyword evidence="5 6" id="KW-0472">Membrane</keyword>
<feature type="transmembrane region" description="Helical" evidence="6">
    <location>
        <begin position="176"/>
        <end position="195"/>
    </location>
</feature>
<evidence type="ECO:0000313" key="8">
    <source>
        <dbReference type="Proteomes" id="UP000540506"/>
    </source>
</evidence>
<protein>
    <submittedName>
        <fullName evidence="7">NRAMP (Natural resistance-associated macrophage protein)-like metal ion transporter</fullName>
    </submittedName>
</protein>
<evidence type="ECO:0000256" key="1">
    <source>
        <dbReference type="ARBA" id="ARBA00004141"/>
    </source>
</evidence>
<feature type="transmembrane region" description="Helical" evidence="6">
    <location>
        <begin position="417"/>
        <end position="435"/>
    </location>
</feature>
<feature type="transmembrane region" description="Helical" evidence="6">
    <location>
        <begin position="75"/>
        <end position="94"/>
    </location>
</feature>
<dbReference type="GO" id="GO:0005886">
    <property type="term" value="C:plasma membrane"/>
    <property type="evidence" value="ECO:0007669"/>
    <property type="project" value="TreeGrafter"/>
</dbReference>
<dbReference type="GO" id="GO:0005384">
    <property type="term" value="F:manganese ion transmembrane transporter activity"/>
    <property type="evidence" value="ECO:0007669"/>
    <property type="project" value="TreeGrafter"/>
</dbReference>
<feature type="transmembrane region" description="Helical" evidence="6">
    <location>
        <begin position="354"/>
        <end position="373"/>
    </location>
</feature>
<feature type="transmembrane region" description="Helical" evidence="6">
    <location>
        <begin position="300"/>
        <end position="333"/>
    </location>
</feature>
<accession>A0A7W7R641</accession>
<keyword evidence="3 6" id="KW-0812">Transmembrane</keyword>
<feature type="transmembrane region" description="Helical" evidence="6">
    <location>
        <begin position="215"/>
        <end position="235"/>
    </location>
</feature>
<reference evidence="7 8" key="1">
    <citation type="submission" date="2020-08" db="EMBL/GenBank/DDBJ databases">
        <title>Sequencing the genomes of 1000 actinobacteria strains.</title>
        <authorList>
            <person name="Klenk H.-P."/>
        </authorList>
    </citation>
    <scope>NUCLEOTIDE SEQUENCE [LARGE SCALE GENOMIC DNA]</scope>
    <source>
        <strain evidence="7 8">DSM 41654</strain>
    </source>
</reference>
<gene>
    <name evidence="7" type="ORF">FHR34_004947</name>
</gene>
<feature type="transmembrane region" description="Helical" evidence="6">
    <location>
        <begin position="145"/>
        <end position="164"/>
    </location>
</feature>
<sequence length="441" mass="46758">MATDQVSETGVDGSPSGPDNAAVAASLKTALRRRRWLGLAFLAAWGPGLVVMLADTDAGSLITAAQSGAQWNYKMILPQVILMPILYVVQEITVRLGIVTGRGHGALIRERFGRWWALLSAGTLFVSAIGALLTEFAGVAGVGEMFGISQWVTIPTATVFLLALALTGSYRRVERIGIAVGLAELVFFVAMFMAHPHLGAVAHGLGSMPLGNHSYLMLVAANVGAVIMPWMVFYQQGAVIDKKLSVASIRQARQDTAVGAVLTQAIMLAVVIAVGATIGLHNPGATLNTVGQIADALTPYLGHFGGTVLFGLGMLGAALVAAIVSSLAGAWGLAEVFGWKHTLNERPNRRTAKFYLTYSLTHIIGAILVLASVDLVSLSVDVEVMNALLLPIVLGFLLALEAKALPKEWQMRGVRKYVTWTLCLVVMGFGLYMVPSTLGWI</sequence>